<evidence type="ECO:0000256" key="1">
    <source>
        <dbReference type="ARBA" id="ARBA00004141"/>
    </source>
</evidence>
<evidence type="ECO:0000256" key="6">
    <source>
        <dbReference type="ARBA" id="ARBA00022989"/>
    </source>
</evidence>
<keyword evidence="4 12" id="KW-0894">Sodium channel</keyword>
<keyword evidence="9" id="KW-0472">Membrane</keyword>
<evidence type="ECO:0000313" key="15">
    <source>
        <dbReference type="Proteomes" id="UP001148838"/>
    </source>
</evidence>
<name>A0ABQ8S9Z2_PERAM</name>
<proteinExistence type="inferred from homology"/>
<evidence type="ECO:0000256" key="5">
    <source>
        <dbReference type="ARBA" id="ARBA00022692"/>
    </source>
</evidence>
<dbReference type="InterPro" id="IPR001873">
    <property type="entry name" value="ENaC"/>
</dbReference>
<evidence type="ECO:0000256" key="2">
    <source>
        <dbReference type="ARBA" id="ARBA00007193"/>
    </source>
</evidence>
<keyword evidence="8 12" id="KW-0406">Ion transport</keyword>
<evidence type="ECO:0000256" key="3">
    <source>
        <dbReference type="ARBA" id="ARBA00022448"/>
    </source>
</evidence>
<protein>
    <submittedName>
        <fullName evidence="14">Uncharacterized protein</fullName>
    </submittedName>
</protein>
<dbReference type="Proteomes" id="UP001148838">
    <property type="component" value="Unassembled WGS sequence"/>
</dbReference>
<evidence type="ECO:0000256" key="7">
    <source>
        <dbReference type="ARBA" id="ARBA00023053"/>
    </source>
</evidence>
<comment type="similarity">
    <text evidence="2 12">Belongs to the amiloride-sensitive sodium channel (TC 1.A.6) family.</text>
</comment>
<keyword evidence="10 12" id="KW-0739">Sodium transport</keyword>
<gene>
    <name evidence="14" type="ORF">ANN_19464</name>
</gene>
<organism evidence="14 15">
    <name type="scientific">Periplaneta americana</name>
    <name type="common">American cockroach</name>
    <name type="synonym">Blatta americana</name>
    <dbReference type="NCBI Taxonomy" id="6978"/>
    <lineage>
        <taxon>Eukaryota</taxon>
        <taxon>Metazoa</taxon>
        <taxon>Ecdysozoa</taxon>
        <taxon>Arthropoda</taxon>
        <taxon>Hexapoda</taxon>
        <taxon>Insecta</taxon>
        <taxon>Pterygota</taxon>
        <taxon>Neoptera</taxon>
        <taxon>Polyneoptera</taxon>
        <taxon>Dictyoptera</taxon>
        <taxon>Blattodea</taxon>
        <taxon>Blattoidea</taxon>
        <taxon>Blattidae</taxon>
        <taxon>Blattinae</taxon>
        <taxon>Periplaneta</taxon>
    </lineage>
</organism>
<evidence type="ECO:0000256" key="11">
    <source>
        <dbReference type="ARBA" id="ARBA00023303"/>
    </source>
</evidence>
<feature type="chain" id="PRO_5046851707" evidence="13">
    <location>
        <begin position="17"/>
        <end position="175"/>
    </location>
</feature>
<keyword evidence="6" id="KW-1133">Transmembrane helix</keyword>
<comment type="subcellular location">
    <subcellularLocation>
        <location evidence="1">Membrane</location>
        <topology evidence="1">Multi-pass membrane protein</topology>
    </subcellularLocation>
</comment>
<evidence type="ECO:0000256" key="13">
    <source>
        <dbReference type="SAM" id="SignalP"/>
    </source>
</evidence>
<keyword evidence="11 12" id="KW-0407">Ion channel</keyword>
<accession>A0ABQ8S9Z2</accession>
<keyword evidence="3 12" id="KW-0813">Transport</keyword>
<comment type="caution">
    <text evidence="14">The sequence shown here is derived from an EMBL/GenBank/DDBJ whole genome shotgun (WGS) entry which is preliminary data.</text>
</comment>
<dbReference type="Pfam" id="PF00858">
    <property type="entry name" value="ASC"/>
    <property type="match status" value="1"/>
</dbReference>
<evidence type="ECO:0000256" key="10">
    <source>
        <dbReference type="ARBA" id="ARBA00023201"/>
    </source>
</evidence>
<evidence type="ECO:0000256" key="4">
    <source>
        <dbReference type="ARBA" id="ARBA00022461"/>
    </source>
</evidence>
<evidence type="ECO:0000256" key="8">
    <source>
        <dbReference type="ARBA" id="ARBA00023065"/>
    </source>
</evidence>
<sequence>MCVLLCWCGSAYLIRASWIAFQENPINFGVETTYLNWNTEFPSVVICEAKSDERIGDLIEKHRPEFFDEDDEDRFERRFDLLTIYQEIAFFDGLPYTVQKECFDRQVYDEVMKCPKTDYFELANASPNTTAKEFSVQAAMRFSVPMGWRPIKLEYEIIGILSHLRKQSLLQHIEE</sequence>
<keyword evidence="13" id="KW-0732">Signal</keyword>
<feature type="signal peptide" evidence="13">
    <location>
        <begin position="1"/>
        <end position="16"/>
    </location>
</feature>
<keyword evidence="15" id="KW-1185">Reference proteome</keyword>
<keyword evidence="7" id="KW-0915">Sodium</keyword>
<dbReference type="EMBL" id="JAJSOF020000031">
    <property type="protein sequence ID" value="KAJ4430873.1"/>
    <property type="molecule type" value="Genomic_DNA"/>
</dbReference>
<evidence type="ECO:0000256" key="12">
    <source>
        <dbReference type="RuleBase" id="RU000679"/>
    </source>
</evidence>
<evidence type="ECO:0000313" key="14">
    <source>
        <dbReference type="EMBL" id="KAJ4430873.1"/>
    </source>
</evidence>
<reference evidence="14 15" key="1">
    <citation type="journal article" date="2022" name="Allergy">
        <title>Genome assembly and annotation of Periplaneta americana reveal a comprehensive cockroach allergen profile.</title>
        <authorList>
            <person name="Wang L."/>
            <person name="Xiong Q."/>
            <person name="Saelim N."/>
            <person name="Wang L."/>
            <person name="Nong W."/>
            <person name="Wan A.T."/>
            <person name="Shi M."/>
            <person name="Liu X."/>
            <person name="Cao Q."/>
            <person name="Hui J.H.L."/>
            <person name="Sookrung N."/>
            <person name="Leung T.F."/>
            <person name="Tungtrongchitr A."/>
            <person name="Tsui S.K.W."/>
        </authorList>
    </citation>
    <scope>NUCLEOTIDE SEQUENCE [LARGE SCALE GENOMIC DNA]</scope>
    <source>
        <strain evidence="14">PWHHKU_190912</strain>
    </source>
</reference>
<evidence type="ECO:0000256" key="9">
    <source>
        <dbReference type="ARBA" id="ARBA00023136"/>
    </source>
</evidence>
<keyword evidence="5 12" id="KW-0812">Transmembrane</keyword>